<protein>
    <submittedName>
        <fullName evidence="2">Uncharacterized protein</fullName>
    </submittedName>
</protein>
<proteinExistence type="predicted"/>
<dbReference type="EMBL" id="KZ825810">
    <property type="protein sequence ID" value="PYH98520.1"/>
    <property type="molecule type" value="Genomic_DNA"/>
</dbReference>
<gene>
    <name evidence="2" type="ORF">BO71DRAFT_344640</name>
</gene>
<dbReference type="Proteomes" id="UP000247810">
    <property type="component" value="Unassembled WGS sequence"/>
</dbReference>
<organism evidence="2 3">
    <name type="scientific">Aspergillus ellipticus CBS 707.79</name>
    <dbReference type="NCBI Taxonomy" id="1448320"/>
    <lineage>
        <taxon>Eukaryota</taxon>
        <taxon>Fungi</taxon>
        <taxon>Dikarya</taxon>
        <taxon>Ascomycota</taxon>
        <taxon>Pezizomycotina</taxon>
        <taxon>Eurotiomycetes</taxon>
        <taxon>Eurotiomycetidae</taxon>
        <taxon>Eurotiales</taxon>
        <taxon>Aspergillaceae</taxon>
        <taxon>Aspergillus</taxon>
        <taxon>Aspergillus subgen. Circumdati</taxon>
    </lineage>
</organism>
<reference evidence="2 3" key="1">
    <citation type="submission" date="2018-02" db="EMBL/GenBank/DDBJ databases">
        <title>The genomes of Aspergillus section Nigri reveals drivers in fungal speciation.</title>
        <authorList>
            <consortium name="DOE Joint Genome Institute"/>
            <person name="Vesth T.C."/>
            <person name="Nybo J."/>
            <person name="Theobald S."/>
            <person name="Brandl J."/>
            <person name="Frisvad J.C."/>
            <person name="Nielsen K.F."/>
            <person name="Lyhne E.K."/>
            <person name="Kogle M.E."/>
            <person name="Kuo A."/>
            <person name="Riley R."/>
            <person name="Clum A."/>
            <person name="Nolan M."/>
            <person name="Lipzen A."/>
            <person name="Salamov A."/>
            <person name="Henrissat B."/>
            <person name="Wiebenga A."/>
            <person name="De vries R.P."/>
            <person name="Grigoriev I.V."/>
            <person name="Mortensen U.H."/>
            <person name="Andersen M.R."/>
            <person name="Baker S.E."/>
        </authorList>
    </citation>
    <scope>NUCLEOTIDE SEQUENCE [LARGE SCALE GENOMIC DNA]</scope>
    <source>
        <strain evidence="2 3">CBS 707.79</strain>
    </source>
</reference>
<dbReference type="InterPro" id="IPR036879">
    <property type="entry name" value="TF_MADSbox_sf"/>
</dbReference>
<evidence type="ECO:0000313" key="3">
    <source>
        <dbReference type="Proteomes" id="UP000247810"/>
    </source>
</evidence>
<dbReference type="OrthoDB" id="1898716at2759"/>
<dbReference type="GO" id="GO:0046983">
    <property type="term" value="F:protein dimerization activity"/>
    <property type="evidence" value="ECO:0007669"/>
    <property type="project" value="InterPro"/>
</dbReference>
<dbReference type="SUPFAM" id="SSF55455">
    <property type="entry name" value="SRF-like"/>
    <property type="match status" value="1"/>
</dbReference>
<dbReference type="GO" id="GO:0045944">
    <property type="term" value="P:positive regulation of transcription by RNA polymerase II"/>
    <property type="evidence" value="ECO:0007669"/>
    <property type="project" value="UniProtKB-ARBA"/>
</dbReference>
<dbReference type="VEuPathDB" id="FungiDB:BO71DRAFT_344640"/>
<dbReference type="GO" id="GO:0003677">
    <property type="term" value="F:DNA binding"/>
    <property type="evidence" value="ECO:0007669"/>
    <property type="project" value="InterPro"/>
</dbReference>
<evidence type="ECO:0000313" key="2">
    <source>
        <dbReference type="EMBL" id="PYH98520.1"/>
    </source>
</evidence>
<accession>A0A319DLT3</accession>
<dbReference type="AlphaFoldDB" id="A0A319DLT3"/>
<feature type="non-terminal residue" evidence="2">
    <location>
        <position position="1"/>
    </location>
</feature>
<keyword evidence="3" id="KW-1185">Reference proteome</keyword>
<feature type="region of interest" description="Disordered" evidence="1">
    <location>
        <begin position="1"/>
        <end position="23"/>
    </location>
</feature>
<name>A0A319DLT3_9EURO</name>
<sequence>SPKQQHKSSVEKKSLRQKRDRRRSCLEKKSLEYSEICGADVCLGIRIRQSGKVFIFSADASGFWPFLSSQPSPYYPPPVERNGKKQLKSGRAWYNLLIS</sequence>
<evidence type="ECO:0000256" key="1">
    <source>
        <dbReference type="SAM" id="MobiDB-lite"/>
    </source>
</evidence>